<dbReference type="CDD" id="cd00130">
    <property type="entry name" value="PAS"/>
    <property type="match status" value="1"/>
</dbReference>
<name>A0A2G8T8E0_9BURK</name>
<dbReference type="EMBL" id="PDOC01000030">
    <property type="protein sequence ID" value="PIL42282.1"/>
    <property type="molecule type" value="Genomic_DNA"/>
</dbReference>
<comment type="caution">
    <text evidence="2">The sequence shown here is derived from an EMBL/GenBank/DDBJ whole genome shotgun (WGS) entry which is preliminary data.</text>
</comment>
<dbReference type="Proteomes" id="UP000230390">
    <property type="component" value="Unassembled WGS sequence"/>
</dbReference>
<proteinExistence type="predicted"/>
<dbReference type="RefSeq" id="WP_099793363.1">
    <property type="nucleotide sequence ID" value="NZ_JBHLYV010000089.1"/>
</dbReference>
<accession>A0A2G8T8E0</accession>
<dbReference type="OrthoDB" id="9813903at2"/>
<sequence>MNLFDQLPCAVLHTDDDGKIIQMNAELLRILGPASPVRPGALMDQLLPPASRIFLQTHVWPMLLREGAAREIYLHLRAGDATRIPVMVNASRGSDGAHPGYTWVLFVARERSLFEADLIKARNRAEAGTRALEVNDHFTHAIADLSGRALAFLDLSTHCHFSNARFAALLGDHRANLEHGAWPALIEPGSRAIHKAALEQALTGAAPSSAALTVALAGRPAWSVRYLSSRSKAGILDGCFLVEQRHIATL</sequence>
<evidence type="ECO:0000259" key="1">
    <source>
        <dbReference type="PROSITE" id="PS50112"/>
    </source>
</evidence>
<dbReference type="PROSITE" id="PS50112">
    <property type="entry name" value="PAS"/>
    <property type="match status" value="1"/>
</dbReference>
<evidence type="ECO:0000313" key="3">
    <source>
        <dbReference type="Proteomes" id="UP000230390"/>
    </source>
</evidence>
<dbReference type="SMART" id="SM00091">
    <property type="entry name" value="PAS"/>
    <property type="match status" value="2"/>
</dbReference>
<reference evidence="2 3" key="1">
    <citation type="submission" date="2017-10" db="EMBL/GenBank/DDBJ databases">
        <title>Massilia psychrophilum sp. nov., a novel purple-pigmented bacterium isolated from Tianshan glacier, Xinjiang Municipality, China.</title>
        <authorList>
            <person name="Wang H."/>
        </authorList>
    </citation>
    <scope>NUCLEOTIDE SEQUENCE [LARGE SCALE GENOMIC DNA]</scope>
    <source>
        <strain evidence="2 3">JCM 30074</strain>
    </source>
</reference>
<protein>
    <recommendedName>
        <fullName evidence="1">PAS domain-containing protein</fullName>
    </recommendedName>
</protein>
<evidence type="ECO:0000313" key="2">
    <source>
        <dbReference type="EMBL" id="PIL42282.1"/>
    </source>
</evidence>
<keyword evidence="3" id="KW-1185">Reference proteome</keyword>
<dbReference type="SUPFAM" id="SSF55785">
    <property type="entry name" value="PYP-like sensor domain (PAS domain)"/>
    <property type="match status" value="2"/>
</dbReference>
<feature type="domain" description="PAS" evidence="1">
    <location>
        <begin position="1"/>
        <end position="32"/>
    </location>
</feature>
<dbReference type="InterPro" id="IPR035965">
    <property type="entry name" value="PAS-like_dom_sf"/>
</dbReference>
<organism evidence="2 3">
    <name type="scientific">Massilia eurypsychrophila</name>
    <dbReference type="NCBI Taxonomy" id="1485217"/>
    <lineage>
        <taxon>Bacteria</taxon>
        <taxon>Pseudomonadati</taxon>
        <taxon>Pseudomonadota</taxon>
        <taxon>Betaproteobacteria</taxon>
        <taxon>Burkholderiales</taxon>
        <taxon>Oxalobacteraceae</taxon>
        <taxon>Telluria group</taxon>
        <taxon>Massilia</taxon>
    </lineage>
</organism>
<dbReference type="InterPro" id="IPR000014">
    <property type="entry name" value="PAS"/>
</dbReference>
<dbReference type="Pfam" id="PF13188">
    <property type="entry name" value="PAS_8"/>
    <property type="match status" value="1"/>
</dbReference>
<dbReference type="Gene3D" id="3.30.450.20">
    <property type="entry name" value="PAS domain"/>
    <property type="match status" value="1"/>
</dbReference>
<dbReference type="AlphaFoldDB" id="A0A2G8T8E0"/>
<gene>
    <name evidence="2" type="ORF">CR105_25115</name>
</gene>